<accession>A0ABR8K5L8</accession>
<evidence type="ECO:0008006" key="3">
    <source>
        <dbReference type="Google" id="ProtNLM"/>
    </source>
</evidence>
<name>A0ABR8K5L8_9NOSO</name>
<evidence type="ECO:0000313" key="2">
    <source>
        <dbReference type="Proteomes" id="UP000637383"/>
    </source>
</evidence>
<dbReference type="EMBL" id="JACJTU010000004">
    <property type="protein sequence ID" value="MBD2733590.1"/>
    <property type="molecule type" value="Genomic_DNA"/>
</dbReference>
<comment type="caution">
    <text evidence="1">The sequence shown here is derived from an EMBL/GenBank/DDBJ whole genome shotgun (WGS) entry which is preliminary data.</text>
</comment>
<proteinExistence type="predicted"/>
<sequence length="72" mass="8417">MVCYSVKIRKLIEQLHLKLRLTQWQNLAAEATIYPAFHHWNLIFTLQMTSKIDGRDNKFSAKLQAAIKICSK</sequence>
<evidence type="ECO:0000313" key="1">
    <source>
        <dbReference type="EMBL" id="MBD2733590.1"/>
    </source>
</evidence>
<protein>
    <recommendedName>
        <fullName evidence="3">Transposase</fullName>
    </recommendedName>
</protein>
<reference evidence="1 2" key="1">
    <citation type="journal article" date="2020" name="ISME J.">
        <title>Comparative genomics reveals insights into cyanobacterial evolution and habitat adaptation.</title>
        <authorList>
            <person name="Chen M.Y."/>
            <person name="Teng W.K."/>
            <person name="Zhao L."/>
            <person name="Hu C.X."/>
            <person name="Zhou Y.K."/>
            <person name="Han B.P."/>
            <person name="Song L.R."/>
            <person name="Shu W.S."/>
        </authorList>
    </citation>
    <scope>NUCLEOTIDE SEQUENCE [LARGE SCALE GENOMIC DNA]</scope>
    <source>
        <strain evidence="1 2">FACHB-159</strain>
    </source>
</reference>
<keyword evidence="2" id="KW-1185">Reference proteome</keyword>
<dbReference type="Proteomes" id="UP000637383">
    <property type="component" value="Unassembled WGS sequence"/>
</dbReference>
<organism evidence="1 2">
    <name type="scientific">Nostoc paludosum FACHB-159</name>
    <dbReference type="NCBI Taxonomy" id="2692908"/>
    <lineage>
        <taxon>Bacteria</taxon>
        <taxon>Bacillati</taxon>
        <taxon>Cyanobacteriota</taxon>
        <taxon>Cyanophyceae</taxon>
        <taxon>Nostocales</taxon>
        <taxon>Nostocaceae</taxon>
        <taxon>Nostoc</taxon>
    </lineage>
</organism>
<gene>
    <name evidence="1" type="ORF">H6H03_06635</name>
</gene>